<dbReference type="NCBIfam" id="NF041856">
    <property type="entry name" value="CrpP_rel_fam"/>
    <property type="match status" value="1"/>
</dbReference>
<sequence length="347" mass="37326">MPSRIPVPDAEDAGDAALAAPDTPHRERAELQRQGAKAALRGEALAANPMLDAINRPLTTGESESVWAARRDDWERGHSAQQDAGAMPATAVAGSAAELRARDEALFGVTRVLTFSGARGLSTASGFFFEHDGRLFLVTSRHVLFDAPTAHAPDRIEIDLHTDARDLTRLARLSILLHRDGLSVWHEALDSGGVVDVAAVELDRQALPVDAVLSAFGPQHLAAGFDLFDVGDRLVIPAFPLGFFDTVHQLPVVRQASVASCYGVRFQGLGYFLTDGRMHRGCSGAPVLARVDAPAAGRSRWCLLGVHSSRMDMATRDPVLDEQLGLNCAWYADVLMTLTAHSRQAQS</sequence>
<proteinExistence type="predicted"/>
<comment type="caution">
    <text evidence="2">The sequence shown here is derived from an EMBL/GenBank/DDBJ whole genome shotgun (WGS) entry which is preliminary data.</text>
</comment>
<dbReference type="InterPro" id="IPR049847">
    <property type="entry name" value="CrpP-rel"/>
</dbReference>
<dbReference type="InterPro" id="IPR009003">
    <property type="entry name" value="Peptidase_S1_PA"/>
</dbReference>
<keyword evidence="3" id="KW-1185">Reference proteome</keyword>
<dbReference type="Proteomes" id="UP001200741">
    <property type="component" value="Unassembled WGS sequence"/>
</dbReference>
<gene>
    <name evidence="2" type="ORF">LXT13_12275</name>
</gene>
<dbReference type="GO" id="GO:0006508">
    <property type="term" value="P:proteolysis"/>
    <property type="evidence" value="ECO:0007669"/>
    <property type="project" value="UniProtKB-KW"/>
</dbReference>
<dbReference type="EMBL" id="JAJTWU010000004">
    <property type="protein sequence ID" value="MCE4555196.1"/>
    <property type="molecule type" value="Genomic_DNA"/>
</dbReference>
<name>A0ABS8XWM6_9BURK</name>
<protein>
    <submittedName>
        <fullName evidence="2">Serine protease</fullName>
    </submittedName>
</protein>
<evidence type="ECO:0000313" key="2">
    <source>
        <dbReference type="EMBL" id="MCE4555196.1"/>
    </source>
</evidence>
<organism evidence="2 3">
    <name type="scientific">Pelomonas cellulosilytica</name>
    <dbReference type="NCBI Taxonomy" id="2906762"/>
    <lineage>
        <taxon>Bacteria</taxon>
        <taxon>Pseudomonadati</taxon>
        <taxon>Pseudomonadota</taxon>
        <taxon>Betaproteobacteria</taxon>
        <taxon>Burkholderiales</taxon>
        <taxon>Sphaerotilaceae</taxon>
        <taxon>Roseateles</taxon>
    </lineage>
</organism>
<dbReference type="GO" id="GO:0008233">
    <property type="term" value="F:peptidase activity"/>
    <property type="evidence" value="ECO:0007669"/>
    <property type="project" value="UniProtKB-KW"/>
</dbReference>
<evidence type="ECO:0000313" key="3">
    <source>
        <dbReference type="Proteomes" id="UP001200741"/>
    </source>
</evidence>
<reference evidence="2 3" key="1">
    <citation type="submission" date="2021-12" db="EMBL/GenBank/DDBJ databases">
        <title>Genome seq of P8.</title>
        <authorList>
            <person name="Seo T."/>
        </authorList>
    </citation>
    <scope>NUCLEOTIDE SEQUENCE [LARGE SCALE GENOMIC DNA]</scope>
    <source>
        <strain evidence="2 3">P8</strain>
    </source>
</reference>
<feature type="region of interest" description="Disordered" evidence="1">
    <location>
        <begin position="1"/>
        <end position="30"/>
    </location>
</feature>
<accession>A0ABS8XWM6</accession>
<dbReference type="Pfam" id="PF13365">
    <property type="entry name" value="Trypsin_2"/>
    <property type="match status" value="1"/>
</dbReference>
<evidence type="ECO:0000256" key="1">
    <source>
        <dbReference type="SAM" id="MobiDB-lite"/>
    </source>
</evidence>
<keyword evidence="2" id="KW-0645">Protease</keyword>
<dbReference type="SUPFAM" id="SSF50494">
    <property type="entry name" value="Trypsin-like serine proteases"/>
    <property type="match status" value="1"/>
</dbReference>
<dbReference type="RefSeq" id="WP_233372213.1">
    <property type="nucleotide sequence ID" value="NZ_JAJTWU010000004.1"/>
</dbReference>
<keyword evidence="2" id="KW-0378">Hydrolase</keyword>